<accession>A0ACC3B902</accession>
<evidence type="ECO:0000313" key="1">
    <source>
        <dbReference type="EMBL" id="KAK1146710.1"/>
    </source>
</evidence>
<dbReference type="EMBL" id="JAOPJF010000016">
    <property type="protein sequence ID" value="KAK1146710.1"/>
    <property type="molecule type" value="Genomic_DNA"/>
</dbReference>
<organism evidence="1 2">
    <name type="scientific">Aspergillus melleus</name>
    <dbReference type="NCBI Taxonomy" id="138277"/>
    <lineage>
        <taxon>Eukaryota</taxon>
        <taxon>Fungi</taxon>
        <taxon>Dikarya</taxon>
        <taxon>Ascomycota</taxon>
        <taxon>Pezizomycotina</taxon>
        <taxon>Eurotiomycetes</taxon>
        <taxon>Eurotiomycetidae</taxon>
        <taxon>Eurotiales</taxon>
        <taxon>Aspergillaceae</taxon>
        <taxon>Aspergillus</taxon>
        <taxon>Aspergillus subgen. Circumdati</taxon>
    </lineage>
</organism>
<keyword evidence="1" id="KW-0378">Hydrolase</keyword>
<gene>
    <name evidence="1" type="primary">smc6</name>
    <name evidence="1" type="ORF">N8T08_002783</name>
</gene>
<proteinExistence type="predicted"/>
<name>A0ACC3B902_9EURO</name>
<protein>
    <submittedName>
        <fullName evidence="1">Structural maintenance of chromosomes protein 6</fullName>
        <ecNumber evidence="1">3.6.4.13</ecNumber>
    </submittedName>
</protein>
<comment type="caution">
    <text evidence="1">The sequence shown here is derived from an EMBL/GenBank/DDBJ whole genome shotgun (WGS) entry which is preliminary data.</text>
</comment>
<evidence type="ECO:0000313" key="2">
    <source>
        <dbReference type="Proteomes" id="UP001177260"/>
    </source>
</evidence>
<keyword evidence="2" id="KW-1185">Reference proteome</keyword>
<dbReference type="EC" id="3.6.4.13" evidence="1"/>
<reference evidence="1 2" key="1">
    <citation type="journal article" date="2023" name="ACS Omega">
        <title>Identification of the Neoaspergillic Acid Biosynthesis Gene Cluster by Establishing an In Vitro CRISPR-Ribonucleoprotein Genetic System in Aspergillus melleus.</title>
        <authorList>
            <person name="Yuan B."/>
            <person name="Grau M.F."/>
            <person name="Murata R.M."/>
            <person name="Torok T."/>
            <person name="Venkateswaran K."/>
            <person name="Stajich J.E."/>
            <person name="Wang C.C.C."/>
        </authorList>
    </citation>
    <scope>NUCLEOTIDE SEQUENCE [LARGE SCALE GENOMIC DNA]</scope>
    <source>
        <strain evidence="1 2">IMV 1140</strain>
    </source>
</reference>
<sequence>MPSLKRSQASLRTTDSDEESESGVSSAPPYSVCNDSSGTSADDDEGLDPGLINEALGDEEDDLELRATQVIQEKYSFASDEPNVPAEHGILERVECYNFMCHDRFYVELGPLINFIVGKNGSGKSAVLTAITLCLGGKASATNRGQSLKSFIKEGKETATIVVRIKNQGDGAYMPDDYGKSIVVERHFSKNGTSGFKIKAENGRIVSTKKAELDSIIDFFTLQFDNPMNVLSQDMARQFLSSSSPAEKYKFFVKGVQLEQLDQDYRLIEESADQIEEKLRSREQDIAILKNRRDVAKQKLDISDQHESLRNRLRNTRSQMAWAQVEEQEQMKSSLDDELARSRDRITAAETGLEGFDAAIWAAEAETEAASEYVQQAKQRVDGAEAEKEEIKSGWETKMSERHDLQAEQRKIREYLKAAETRISETQQKISEENQRLAELHGGSYTRKQEQIKEVQNEATRLREQLEEHQGEHGRLVRELDEANKAVDMASTPISKARADVEQAEARLKSLSEEGGVRNSGFHEKMPSLLRTIHQERAFNKQPVGPIGYHFHCHFERRHESAFEDHAKGQLQQQLRLSRSQSESCKQARTRHERKTNDLRISIQQKEDLVEELSAALEKESAEDGHLDVLRTTLEEAEEEKRLNSGSLQDSISAMDAMMNELKATKQQLAVKDAQISALAEQLRVARSEELLGTEKRRSIISDKNVALDRIQDLKRESEKICHEQEEAAARILDYSEKASLVSSRVVIPEGETPSSLDRKLEKLHNDEQRYNQQLGASRDEIASEAERTAADHERALRQVREFKLLADVLKATLEYRQKRWKIFRSHISSRAKAQFTYLLSERSFRGRLLTDHENKLLDLQVEPDITKDSTGRGAKTLSGGEKSFSQVCLLLALWEAMGSPIRCLDELCSLRGGQLDGSLF</sequence>
<dbReference type="Proteomes" id="UP001177260">
    <property type="component" value="Unassembled WGS sequence"/>
</dbReference>